<dbReference type="Gene3D" id="2.60.40.10">
    <property type="entry name" value="Immunoglobulins"/>
    <property type="match status" value="1"/>
</dbReference>
<evidence type="ECO:0000256" key="10">
    <source>
        <dbReference type="ARBA" id="ARBA00029618"/>
    </source>
</evidence>
<dbReference type="InterPro" id="IPR013784">
    <property type="entry name" value="Carb-bd-like_fold"/>
</dbReference>
<dbReference type="InterPro" id="IPR013783">
    <property type="entry name" value="Ig-like_fold"/>
</dbReference>
<evidence type="ECO:0000256" key="11">
    <source>
        <dbReference type="ARBA" id="ARBA00030238"/>
    </source>
</evidence>
<name>A0ABT9Q5C7_9ACTN</name>
<dbReference type="SMART" id="SM00642">
    <property type="entry name" value="Aamy"/>
    <property type="match status" value="1"/>
</dbReference>
<feature type="chain" id="PRO_5047493197" description="1,4-alpha-D-glucan glucanohydrolase" evidence="13">
    <location>
        <begin position="40"/>
        <end position="1970"/>
    </location>
</feature>
<keyword evidence="6" id="KW-0106">Calcium</keyword>
<dbReference type="InterPro" id="IPR011839">
    <property type="entry name" value="Pullul_strch"/>
</dbReference>
<dbReference type="CDD" id="cd02860">
    <property type="entry name" value="E_set_Pullulanase"/>
    <property type="match status" value="1"/>
</dbReference>
<evidence type="ECO:0000313" key="16">
    <source>
        <dbReference type="Proteomes" id="UP001225356"/>
    </source>
</evidence>
<evidence type="ECO:0000256" key="12">
    <source>
        <dbReference type="ARBA" id="ARBA00031076"/>
    </source>
</evidence>
<keyword evidence="5" id="KW-0378">Hydrolase</keyword>
<accession>A0ABT9Q5C7</accession>
<dbReference type="Proteomes" id="UP001225356">
    <property type="component" value="Unassembled WGS sequence"/>
</dbReference>
<dbReference type="CDD" id="cd11341">
    <property type="entry name" value="AmyAc_Pullulanase_LD-like"/>
    <property type="match status" value="1"/>
</dbReference>
<dbReference type="Pfam" id="PF17967">
    <property type="entry name" value="Pullulanase_N2"/>
    <property type="match status" value="1"/>
</dbReference>
<dbReference type="InterPro" id="IPR014756">
    <property type="entry name" value="Ig_E-set"/>
</dbReference>
<evidence type="ECO:0000256" key="2">
    <source>
        <dbReference type="ARBA" id="ARBA00008061"/>
    </source>
</evidence>
<dbReference type="Pfam" id="PF03714">
    <property type="entry name" value="PUD"/>
    <property type="match status" value="3"/>
</dbReference>
<comment type="catalytic activity">
    <reaction evidence="1">
        <text>Endohydrolysis of (1-&gt;4)-alpha-D-glucosidic linkages in polysaccharides containing three or more (1-&gt;4)-alpha-linked D-glucose units.</text>
        <dbReference type="EC" id="3.2.1.1"/>
    </reaction>
</comment>
<evidence type="ECO:0000256" key="1">
    <source>
        <dbReference type="ARBA" id="ARBA00000548"/>
    </source>
</evidence>
<dbReference type="InterPro" id="IPR005323">
    <property type="entry name" value="CBM41_pullulanase"/>
</dbReference>
<evidence type="ECO:0000313" key="15">
    <source>
        <dbReference type="EMBL" id="MDP9841943.1"/>
    </source>
</evidence>
<dbReference type="Pfam" id="PF02922">
    <property type="entry name" value="CBM_48"/>
    <property type="match status" value="1"/>
</dbReference>
<evidence type="ECO:0000256" key="5">
    <source>
        <dbReference type="ARBA" id="ARBA00022801"/>
    </source>
</evidence>
<evidence type="ECO:0000256" key="9">
    <source>
        <dbReference type="ARBA" id="ARBA00024062"/>
    </source>
</evidence>
<feature type="signal peptide" evidence="13">
    <location>
        <begin position="1"/>
        <end position="39"/>
    </location>
</feature>
<protein>
    <recommendedName>
        <fullName evidence="11">1,4-alpha-D-glucan glucanohydrolase</fullName>
        <ecNumber evidence="3">3.2.1.1</ecNumber>
        <ecNumber evidence="9">3.2.1.41</ecNumber>
    </recommendedName>
    <alternativeName>
        <fullName evidence="10">Alpha-dextrin endo-1,6-alpha-glucosidase</fullName>
    </alternativeName>
    <alternativeName>
        <fullName evidence="12">Pullulan 6-glucanohydrolase</fullName>
    </alternativeName>
</protein>
<dbReference type="PANTHER" id="PTHR43002">
    <property type="entry name" value="GLYCOGEN DEBRANCHING ENZYME"/>
    <property type="match status" value="1"/>
</dbReference>
<dbReference type="Pfam" id="PF00128">
    <property type="entry name" value="Alpha-amylase"/>
    <property type="match status" value="1"/>
</dbReference>
<dbReference type="Gene3D" id="2.60.40.1180">
    <property type="entry name" value="Golgi alpha-mannosidase II"/>
    <property type="match status" value="2"/>
</dbReference>
<evidence type="ECO:0000256" key="7">
    <source>
        <dbReference type="ARBA" id="ARBA00023295"/>
    </source>
</evidence>
<evidence type="ECO:0000259" key="14">
    <source>
        <dbReference type="SMART" id="SM00642"/>
    </source>
</evidence>
<keyword evidence="4 13" id="KW-0732">Signal</keyword>
<dbReference type="InterPro" id="IPR017853">
    <property type="entry name" value="GH"/>
</dbReference>
<evidence type="ECO:0000256" key="8">
    <source>
        <dbReference type="ARBA" id="ARBA00023965"/>
    </source>
</evidence>
<reference evidence="15 16" key="1">
    <citation type="submission" date="2023-07" db="EMBL/GenBank/DDBJ databases">
        <title>Sequencing the genomes of 1000 actinobacteria strains.</title>
        <authorList>
            <person name="Klenk H.-P."/>
        </authorList>
    </citation>
    <scope>NUCLEOTIDE SEQUENCE [LARGE SCALE GENOMIC DNA]</scope>
    <source>
        <strain evidence="15 16">DSM 46740</strain>
    </source>
</reference>
<dbReference type="SUPFAM" id="SSF81296">
    <property type="entry name" value="E set domains"/>
    <property type="match status" value="2"/>
</dbReference>
<dbReference type="EMBL" id="JAUSQU010000001">
    <property type="protein sequence ID" value="MDP9841943.1"/>
    <property type="molecule type" value="Genomic_DNA"/>
</dbReference>
<comment type="similarity">
    <text evidence="2">Belongs to the glycosyl hydrolase 13 family.</text>
</comment>
<dbReference type="SUPFAM" id="SSF51011">
    <property type="entry name" value="Glycosyl hydrolase domain"/>
    <property type="match status" value="1"/>
</dbReference>
<dbReference type="InterPro" id="IPR004193">
    <property type="entry name" value="Glyco_hydro_13_N"/>
</dbReference>
<dbReference type="Gene3D" id="2.60.40.1130">
    <property type="entry name" value="Rab geranylgeranyltransferase alpha-subunit, insert domain"/>
    <property type="match status" value="1"/>
</dbReference>
<evidence type="ECO:0000256" key="3">
    <source>
        <dbReference type="ARBA" id="ARBA00012595"/>
    </source>
</evidence>
<dbReference type="InterPro" id="IPR013780">
    <property type="entry name" value="Glyco_hydro_b"/>
</dbReference>
<dbReference type="InterPro" id="IPR024561">
    <property type="entry name" value="Pullul_strch_C"/>
</dbReference>
<dbReference type="CDD" id="cd10315">
    <property type="entry name" value="CBM41_pullulanase"/>
    <property type="match status" value="3"/>
</dbReference>
<sequence length="1970" mass="210127">MVWPLPPRRARSTFLTGAVLAATLIAAPLAAPLPTPALAASASPPTALSTSALTASGLSASGLSGVAGAVRRPSAEPVVSALSRTAEPSDRDLARDALRDDLTRERFYFAMTDRFANGDTGNDRGGLRGDRLTTGFDPTHKGFYQGGDLKGLLGKLDYIKNLGSTALWITPAFKNRPVQGTGADVSAGYHGYWITDFTRIDPHLGTNDQMKQLVREAHKRGMKVFFDIITNHTADVIDYSEKTYSYRSKGAYPYVDADGVPFDDRRYAGTGDFPTVNTGSFPYTPVAPKGVKTPSWLNDPTMYHNRGDSTFSGGENDEYGDFFGLDDLWTERPEVVDGMIDIYRTWVREAGLDGFRIDTAKHVNMEFWEKFSPALHGYAAQKGNKRFFMFGEVYSGDPALTSRYSTRGGMDATLDFPFQEAARSFSGGTAGAARLAQLFTGDDYHTDADGNAASLPTFLGNHDMGRIGRFLQQDVQGGAPATPETDAELLRRDRLAHELMYLTRGQPVVFYGDEQGFTGKGGDQDARASMFASTTASYLSDDLIGTAATHAQDNFVQTHPLYQSISALAKLRDAHPALADGAQIERLVSGGVYAFSRIDAKAQVEYVVAVNNAEQAATASVPTFSANAPFTRVYGEAAAKVTTGADAKLALTVPALSAVVYRAPARLAAPQAAPAVSIALPGAEVRGTPGDGRIPVTATVPGTGFDQVTFAAKAGDGAWKVLGTDDAPNVSAAGRTFRVFHDLRGLAPGTEIAYKAVVKNSAGRFASATAQTTVGAEPSPEEPGAVERDWLVVHYQRDNPEDYDGWGLHVWGDVENPTEWGEPLPLTGEDSYGRFAWIKLKPGATSVGIIAHKGEEKDGGDRIVDPSKTGEVWLEKGDPGTHASRAAAQGHATVHYSRPDKDYEGWGLHLWGDGLGDGVPTEWATPRPPDGTDSYGTFWKIPLKDASVPVNFIIHKGDTKDPGPDQALTPALQPDAYVASGVAKAHPTRAAAENVAILHYNRPAKDYEGWGLHLWGDVAAPTEWAAPLQPAGEDAFGVYFRIPLTQGAKTVNYIIHKGDEKDLPDNQSLDLTAVGHEAWRIAAVEGYLLPQSASREADVDLGMSAAHWIDRGTVAWKVEPSASLRHSLAFSAKGDIAYAEGDLTGDLRIIRLNPGTLTDAQKAKWPHLAAHAAFTVDPRDADLVAGALRGQVVAVERDASGALLRATGVQIPGVLDDVYAKAADAELGPAGGSTPRLSVWAPTARKVELALYSGSSGAGRTVHEMRRDDATGVWSVRGQPGWKGRYYTFLVTVYAPAAGKIVTNEVTDPYSLSLAADSVRSQLVDLSDRSLQPGGWSSLAKPEPVAQQKASIYELHVRDFSASDASVPADQRGTYAAFGGDGNGMKELRKLAQDGLTHVHLLPVFDMATVPERRADRAEPDCDLASMPADSELQQACVTGSAAKDSFNWGYDPSHYTVPEGSYASEPDGSARIKEFRSMVGGLNGAGLRVVMDVVYNHTHAAGQDPTAVLDRIVPGYYHRLLDDGAVATSTCCANTAPEHAMMGRLVVDSIVTWAREYKVDGFRFDLMGHHPKANILAVRKALDGLTLAKDGVDGKSIILYGEGWNFGEVADDARFVQATQANMAGTGIGTFSDRLRDAVRGGGPFDADPRVQGFGSGLAGAPNGSPANGTPEQQRARLLGYQDLIKVGLTGNLRDYAFTASSGEQVKGSEVSYNGAPAGYAASPGEVVTYVDAHDNETLFDALAYKLPQATAMADRVRMQSLSLATAVLGQGTSFVHAGSERLRSKSLDRNSYDSGDWFNRLLWDCSAGNGFGSGLPPKPDNEDKWPYARPLLADPALKPDCAAIGAARAGYGELLKIRSSSPAFALGSLAEIQRRLTFPTSGTSETPGVVTMHLDASGLDPRWTSITVVFNATPETQPQTVAALKGARVTLHPVQAAGDDAVVKRSTFDPAGGTLTVPARTVAVFVQS</sequence>
<dbReference type="Pfam" id="PF11852">
    <property type="entry name" value="Pullul_strch_C"/>
    <property type="match status" value="1"/>
</dbReference>
<evidence type="ECO:0000256" key="13">
    <source>
        <dbReference type="SAM" id="SignalP"/>
    </source>
</evidence>
<dbReference type="NCBIfam" id="TIGR02103">
    <property type="entry name" value="pullul_strch"/>
    <property type="match status" value="1"/>
</dbReference>
<comment type="caution">
    <text evidence="15">The sequence shown here is derived from an EMBL/GenBank/DDBJ whole genome shotgun (WGS) entry which is preliminary data.</text>
</comment>
<dbReference type="SUPFAM" id="SSF49452">
    <property type="entry name" value="Starch-binding domain-like"/>
    <property type="match status" value="3"/>
</dbReference>
<dbReference type="RefSeq" id="WP_307555678.1">
    <property type="nucleotide sequence ID" value="NZ_JAUSQU010000001.1"/>
</dbReference>
<keyword evidence="7" id="KW-0326">Glycosidase</keyword>
<dbReference type="CDD" id="cd11339">
    <property type="entry name" value="AmyAc_bac_CMD_like_2"/>
    <property type="match status" value="1"/>
</dbReference>
<keyword evidence="16" id="KW-1185">Reference proteome</keyword>
<proteinExistence type="inferred from homology"/>
<dbReference type="EC" id="3.2.1.1" evidence="3"/>
<feature type="domain" description="Glycosyl hydrolase family 13 catalytic" evidence="14">
    <location>
        <begin position="109"/>
        <end position="572"/>
    </location>
</feature>
<dbReference type="InterPro" id="IPR040671">
    <property type="entry name" value="Pullulanase_N2"/>
</dbReference>
<evidence type="ECO:0000256" key="4">
    <source>
        <dbReference type="ARBA" id="ARBA00022729"/>
    </source>
</evidence>
<comment type="catalytic activity">
    <reaction evidence="8">
        <text>Hydrolysis of (1-&gt;6)-alpha-D-glucosidic linkages in pullulan, amylopectin and glycogen, and in the alpha- and beta-limit dextrins of amylopectin and glycogen.</text>
        <dbReference type="EC" id="3.2.1.41"/>
    </reaction>
</comment>
<dbReference type="Gene3D" id="2.60.40.1110">
    <property type="match status" value="3"/>
</dbReference>
<evidence type="ECO:0000256" key="6">
    <source>
        <dbReference type="ARBA" id="ARBA00022837"/>
    </source>
</evidence>
<dbReference type="EC" id="3.2.1.41" evidence="9"/>
<dbReference type="Gene3D" id="3.20.20.80">
    <property type="entry name" value="Glycosidases"/>
    <property type="match status" value="2"/>
</dbReference>
<organism evidence="15 16">
    <name type="scientific">Streptosporangium lutulentum</name>
    <dbReference type="NCBI Taxonomy" id="1461250"/>
    <lineage>
        <taxon>Bacteria</taxon>
        <taxon>Bacillati</taxon>
        <taxon>Actinomycetota</taxon>
        <taxon>Actinomycetes</taxon>
        <taxon>Streptosporangiales</taxon>
        <taxon>Streptosporangiaceae</taxon>
        <taxon>Streptosporangium</taxon>
    </lineage>
</organism>
<dbReference type="SUPFAM" id="SSF51445">
    <property type="entry name" value="(Trans)glycosidases"/>
    <property type="match status" value="2"/>
</dbReference>
<gene>
    <name evidence="15" type="ORF">J2853_001154</name>
</gene>
<dbReference type="InterPro" id="IPR006047">
    <property type="entry name" value="GH13_cat_dom"/>
</dbReference>